<dbReference type="GO" id="GO:0044550">
    <property type="term" value="P:secondary metabolite biosynthetic process"/>
    <property type="evidence" value="ECO:0007669"/>
    <property type="project" value="TreeGrafter"/>
</dbReference>
<dbReference type="Gene3D" id="3.40.50.980">
    <property type="match status" value="2"/>
</dbReference>
<dbReference type="InterPro" id="IPR036736">
    <property type="entry name" value="ACP-like_sf"/>
</dbReference>
<dbReference type="Proteomes" id="UP000056453">
    <property type="component" value="Unassembled WGS sequence"/>
</dbReference>
<dbReference type="InterPro" id="IPR023213">
    <property type="entry name" value="CAT-like_dom_sf"/>
</dbReference>
<accession>A0AAW3MUN9</accession>
<dbReference type="Gene3D" id="3.30.559.10">
    <property type="entry name" value="Chloramphenicol acetyltransferase-like domain"/>
    <property type="match status" value="1"/>
</dbReference>
<dbReference type="InterPro" id="IPR020845">
    <property type="entry name" value="AMP-binding_CS"/>
</dbReference>
<dbReference type="Pfam" id="PF00668">
    <property type="entry name" value="Condensation"/>
    <property type="match status" value="1"/>
</dbReference>
<dbReference type="GO" id="GO:0005737">
    <property type="term" value="C:cytoplasm"/>
    <property type="evidence" value="ECO:0007669"/>
    <property type="project" value="TreeGrafter"/>
</dbReference>
<dbReference type="InterPro" id="IPR000873">
    <property type="entry name" value="AMP-dep_synth/lig_dom"/>
</dbReference>
<dbReference type="NCBIfam" id="TIGR01733">
    <property type="entry name" value="AA-adenyl-dom"/>
    <property type="match status" value="1"/>
</dbReference>
<dbReference type="Pfam" id="PF00501">
    <property type="entry name" value="AMP-binding"/>
    <property type="match status" value="1"/>
</dbReference>
<dbReference type="InterPro" id="IPR001242">
    <property type="entry name" value="Condensation_dom"/>
</dbReference>
<dbReference type="GO" id="GO:0003824">
    <property type="term" value="F:catalytic activity"/>
    <property type="evidence" value="ECO:0007669"/>
    <property type="project" value="InterPro"/>
</dbReference>
<dbReference type="Gene3D" id="3.30.300.30">
    <property type="match status" value="1"/>
</dbReference>
<dbReference type="SUPFAM" id="SSF56801">
    <property type="entry name" value="Acetyl-CoA synthetase-like"/>
    <property type="match status" value="1"/>
</dbReference>
<evidence type="ECO:0000256" key="2">
    <source>
        <dbReference type="ARBA" id="ARBA00022553"/>
    </source>
</evidence>
<feature type="domain" description="Carrier" evidence="3">
    <location>
        <begin position="1012"/>
        <end position="1087"/>
    </location>
</feature>
<dbReference type="InterPro" id="IPR025110">
    <property type="entry name" value="AMP-bd_C"/>
</dbReference>
<comment type="caution">
    <text evidence="4">The sequence shown here is derived from an EMBL/GenBank/DDBJ whole genome shotgun (WGS) entry which is preliminary data.</text>
</comment>
<proteinExistence type="predicted"/>
<dbReference type="Gene3D" id="2.30.38.10">
    <property type="entry name" value="Luciferase, Domain 3"/>
    <property type="match status" value="1"/>
</dbReference>
<evidence type="ECO:0000256" key="1">
    <source>
        <dbReference type="ARBA" id="ARBA00022450"/>
    </source>
</evidence>
<dbReference type="InterPro" id="IPR044894">
    <property type="entry name" value="TubC_N_sf"/>
</dbReference>
<dbReference type="RefSeq" id="WP_059955397.1">
    <property type="nucleotide sequence ID" value="NZ_LPBJ01000074.1"/>
</dbReference>
<evidence type="ECO:0000259" key="3">
    <source>
        <dbReference type="PROSITE" id="PS50075"/>
    </source>
</evidence>
<dbReference type="Pfam" id="PF00550">
    <property type="entry name" value="PP-binding"/>
    <property type="match status" value="1"/>
</dbReference>
<dbReference type="InterPro" id="IPR010071">
    <property type="entry name" value="AA_adenyl_dom"/>
</dbReference>
<protein>
    <recommendedName>
        <fullName evidence="3">Carrier domain-containing protein</fullName>
    </recommendedName>
</protein>
<dbReference type="InterPro" id="IPR009081">
    <property type="entry name" value="PP-bd_ACP"/>
</dbReference>
<dbReference type="Gene3D" id="3.30.559.30">
    <property type="entry name" value="Nonribosomal peptide synthetase, condensation domain"/>
    <property type="match status" value="1"/>
</dbReference>
<dbReference type="PANTHER" id="PTHR45527">
    <property type="entry name" value="NONRIBOSOMAL PEPTIDE SYNTHETASE"/>
    <property type="match status" value="1"/>
</dbReference>
<keyword evidence="1" id="KW-0596">Phosphopantetheine</keyword>
<dbReference type="SMART" id="SM00823">
    <property type="entry name" value="PKS_PP"/>
    <property type="match status" value="1"/>
</dbReference>
<dbReference type="PANTHER" id="PTHR45527:SF1">
    <property type="entry name" value="FATTY ACID SYNTHASE"/>
    <property type="match status" value="1"/>
</dbReference>
<dbReference type="GO" id="GO:0031177">
    <property type="term" value="F:phosphopantetheine binding"/>
    <property type="evidence" value="ECO:0007669"/>
    <property type="project" value="InterPro"/>
</dbReference>
<dbReference type="AlphaFoldDB" id="A0AAW3MUN9"/>
<dbReference type="SUPFAM" id="SSF52777">
    <property type="entry name" value="CoA-dependent acyltransferases"/>
    <property type="match status" value="2"/>
</dbReference>
<dbReference type="PROSITE" id="PS00455">
    <property type="entry name" value="AMP_BINDING"/>
    <property type="match status" value="1"/>
</dbReference>
<organism evidence="4 5">
    <name type="scientific">Burkholderia ubonensis</name>
    <dbReference type="NCBI Taxonomy" id="101571"/>
    <lineage>
        <taxon>Bacteria</taxon>
        <taxon>Pseudomonadati</taxon>
        <taxon>Pseudomonadota</taxon>
        <taxon>Betaproteobacteria</taxon>
        <taxon>Burkholderiales</taxon>
        <taxon>Burkholderiaceae</taxon>
        <taxon>Burkholderia</taxon>
        <taxon>Burkholderia cepacia complex</taxon>
    </lineage>
</organism>
<dbReference type="GO" id="GO:0043041">
    <property type="term" value="P:amino acid activation for nonribosomal peptide biosynthetic process"/>
    <property type="evidence" value="ECO:0007669"/>
    <property type="project" value="TreeGrafter"/>
</dbReference>
<sequence>MASFESIAAAGELVAAGFSLWADGGRLRYAGPSGAMTDALKARAAAVRPALIECLARDGQRLTPPSRAQQRIYAAHAIGATGAVYLVPLAWRVDGSFDARRAMACARTLAARHEVLRQAFVRVGGHLVGVVAVGGEPDFGALSVLTPDGGDEGDAVRAWLDAEAARPFDVARAPLWRVRVVYARDGSCHLMWVLHHLICDEWSTAQLMREFADLYRGAAEPAAAPVAYRDYVLWENTQSPRGVATSLLDSCMRRLDSAPGSTALPLRGDSRPAHGSVAFESRALAIDVGGAVARAAHALHVTEFVFLLSSFTMLLAHYGRSRDVALVTPVTARLDERFVDVVGPVQQLAVIAATIEPDCEFATVCARIAAQIDETFAPDYPPIEEVLAERSARTGGARAELPGTMFVKTAPAVPVELGDVRCVPVPLRGTQAKTTLLACIGRDAGTLHVVFEYRPALLEPSIVRQMLDDYAALVERCARDASTCVHQLTDALVQRRRASVPPQRPASRMRTVPAWFDEVAAVRPHDLAIRGAENVSYRMLATMADRIGRRLPEAARRPGACVAVWGRSSARMIAAMLAVMRAGACVAPFDADLPEQRIAAICRRDGIGVVMICDPDVGSAAVVAAAGIRVVPIDESAGDQVEALAAGLSAPVPPHPHSLAYVMYTSGSTGEPKGVGVSHRAFAAFVEWAVAALDLHALDAFNVLTHASFDVSLFEVFAPLVAGCPLHIGGGRTYLDRLRGAVPGGLAIVPSVLRAALAAGVFPAAPTHLFVAGEAFSPALVTELVAVAPHASVWNLYGPTEAVVYASAWRVASECHVPIGAPRDGVRCYVLRDDWTMLPDGSVGELAIGGLVAREYIGMPALTAARFVPDPFAGEPGVRMYLTGDLVRVNGDGALEYLGRRDRQLKRFGLRIEPEEIERALLEHQMVTAAVVTPEREGGSLVAFVEARDGADLEHALRRHCHDRLPRGMTPQRFVLRDALPRTAAGKIDVAALCARQERTDSSGAPNQGRASPATPTQRMLLRVWAEALGHDRFDIHTNFFEAGGHSLALLAVHDRLAREHAGALSVIDLFVYTTIAQLAARLDMPRGPDADGVAASRAEHYRMALRRHRIRHGNDSAA</sequence>
<gene>
    <name evidence="4" type="ORF">WJ96_13090</name>
</gene>
<dbReference type="Gene3D" id="1.10.1200.10">
    <property type="entry name" value="ACP-like"/>
    <property type="match status" value="1"/>
</dbReference>
<reference evidence="4 5" key="1">
    <citation type="submission" date="2015-11" db="EMBL/GenBank/DDBJ databases">
        <title>Expanding the genomic diversity of Burkholderia species for the development of highly accurate diagnostics.</title>
        <authorList>
            <person name="Sahl J."/>
            <person name="Keim P."/>
            <person name="Wagner D."/>
        </authorList>
    </citation>
    <scope>NUCLEOTIDE SEQUENCE [LARGE SCALE GENOMIC DNA]</scope>
    <source>
        <strain evidence="4 5">MSMB1808WGS</strain>
    </source>
</reference>
<dbReference type="InterPro" id="IPR020806">
    <property type="entry name" value="PKS_PP-bd"/>
</dbReference>
<dbReference type="CDD" id="cd05930">
    <property type="entry name" value="A_NRPS"/>
    <property type="match status" value="1"/>
</dbReference>
<dbReference type="SUPFAM" id="SSF47336">
    <property type="entry name" value="ACP-like"/>
    <property type="match status" value="1"/>
</dbReference>
<evidence type="ECO:0000313" key="5">
    <source>
        <dbReference type="Proteomes" id="UP000056453"/>
    </source>
</evidence>
<name>A0AAW3MUN9_9BURK</name>
<dbReference type="InterPro" id="IPR045851">
    <property type="entry name" value="AMP-bd_C_sf"/>
</dbReference>
<keyword evidence="2" id="KW-0597">Phosphoprotein</keyword>
<dbReference type="Gene3D" id="1.10.10.1830">
    <property type="entry name" value="Non-ribosomal peptide synthase, adenylation domain"/>
    <property type="match status" value="1"/>
</dbReference>
<dbReference type="EMBL" id="LPBJ01000074">
    <property type="protein sequence ID" value="KVP94086.1"/>
    <property type="molecule type" value="Genomic_DNA"/>
</dbReference>
<dbReference type="Pfam" id="PF13193">
    <property type="entry name" value="AMP-binding_C"/>
    <property type="match status" value="1"/>
</dbReference>
<dbReference type="PROSITE" id="PS50075">
    <property type="entry name" value="CARRIER"/>
    <property type="match status" value="1"/>
</dbReference>
<keyword evidence="5" id="KW-1185">Reference proteome</keyword>
<evidence type="ECO:0000313" key="4">
    <source>
        <dbReference type="EMBL" id="KVP94086.1"/>
    </source>
</evidence>